<comment type="caution">
    <text evidence="3">The sequence shown here is derived from an EMBL/GenBank/DDBJ whole genome shotgun (WGS) entry which is preliminary data.</text>
</comment>
<accession>A0A1Q8CTX7</accession>
<dbReference type="RefSeq" id="WP_075125305.1">
    <property type="nucleotide sequence ID" value="NZ_MSIE01000014.1"/>
</dbReference>
<dbReference type="SUPFAM" id="SSF51430">
    <property type="entry name" value="NAD(P)-linked oxidoreductase"/>
    <property type="match status" value="1"/>
</dbReference>
<keyword evidence="1" id="KW-0560">Oxidoreductase</keyword>
<dbReference type="GO" id="GO:0005829">
    <property type="term" value="C:cytosol"/>
    <property type="evidence" value="ECO:0007669"/>
    <property type="project" value="UniProtKB-ARBA"/>
</dbReference>
<evidence type="ECO:0000256" key="1">
    <source>
        <dbReference type="ARBA" id="ARBA00023002"/>
    </source>
</evidence>
<evidence type="ECO:0000313" key="3">
    <source>
        <dbReference type="EMBL" id="OLF17800.1"/>
    </source>
</evidence>
<proteinExistence type="predicted"/>
<dbReference type="InterPro" id="IPR023210">
    <property type="entry name" value="NADP_OxRdtase_dom"/>
</dbReference>
<dbReference type="FunFam" id="3.20.20.100:FF:000004">
    <property type="entry name" value="Oxidoreductase, aldo/keto reductase"/>
    <property type="match status" value="1"/>
</dbReference>
<dbReference type="AlphaFoldDB" id="A0A1Q8CTX7"/>
<gene>
    <name evidence="3" type="ORF">BU204_09975</name>
</gene>
<dbReference type="PANTHER" id="PTHR43364:SF4">
    <property type="entry name" value="NAD(P)-LINKED OXIDOREDUCTASE SUPERFAMILY PROTEIN"/>
    <property type="match status" value="1"/>
</dbReference>
<evidence type="ECO:0000259" key="2">
    <source>
        <dbReference type="Pfam" id="PF00248"/>
    </source>
</evidence>
<evidence type="ECO:0000313" key="4">
    <source>
        <dbReference type="Proteomes" id="UP000185596"/>
    </source>
</evidence>
<sequence length="337" mass="36050">MDYPPLGRSGLQVSRVCLGTANFGTAWGLGVPEEEARPIIDAYLDAGHNFLDTADNYNAGESERIVGAAVRDRRDAVVIATKGYQPHGPGPNRGGLSRVHLTRALEASLRRLGTDYVDLYQCHKWDPGTPIEETMATLDGFVRAGKVRYLGVSNLTAAQLVEAQWAAERVGGTPAVSLQAQFSLVCRDIEAEILPVCAAHGVGVLAYGVLGGGVLGGRYQRDAAPAPSTRLGKVLALATDTARRWVDDQLNERRLAVAEEVHRVADELGTTPAAVAVAWVLDRPEVTSVVLGPRTPEQYETSLPGFELDLPVEVRARLDGVSGPAPVPVDGRLPLPW</sequence>
<organism evidence="3 4">
    <name type="scientific">Actinophytocola xanthii</name>
    <dbReference type="NCBI Taxonomy" id="1912961"/>
    <lineage>
        <taxon>Bacteria</taxon>
        <taxon>Bacillati</taxon>
        <taxon>Actinomycetota</taxon>
        <taxon>Actinomycetes</taxon>
        <taxon>Pseudonocardiales</taxon>
        <taxon>Pseudonocardiaceae</taxon>
    </lineage>
</organism>
<dbReference type="PANTHER" id="PTHR43364">
    <property type="entry name" value="NADH-SPECIFIC METHYLGLYOXAL REDUCTASE-RELATED"/>
    <property type="match status" value="1"/>
</dbReference>
<name>A0A1Q8CTX7_9PSEU</name>
<dbReference type="EMBL" id="MSIE01000014">
    <property type="protein sequence ID" value="OLF17800.1"/>
    <property type="molecule type" value="Genomic_DNA"/>
</dbReference>
<dbReference type="OrthoDB" id="9768793at2"/>
<dbReference type="Pfam" id="PF00248">
    <property type="entry name" value="Aldo_ket_red"/>
    <property type="match status" value="1"/>
</dbReference>
<dbReference type="InterPro" id="IPR036812">
    <property type="entry name" value="NAD(P)_OxRdtase_dom_sf"/>
</dbReference>
<dbReference type="Proteomes" id="UP000185596">
    <property type="component" value="Unassembled WGS sequence"/>
</dbReference>
<dbReference type="GO" id="GO:0016491">
    <property type="term" value="F:oxidoreductase activity"/>
    <property type="evidence" value="ECO:0007669"/>
    <property type="project" value="UniProtKB-KW"/>
</dbReference>
<dbReference type="InterPro" id="IPR050523">
    <property type="entry name" value="AKR_Detox_Biosynth"/>
</dbReference>
<keyword evidence="4" id="KW-1185">Reference proteome</keyword>
<dbReference type="STRING" id="1912961.BU204_09975"/>
<protein>
    <submittedName>
        <fullName evidence="3">Aldo/keto reductase</fullName>
    </submittedName>
</protein>
<dbReference type="Gene3D" id="3.20.20.100">
    <property type="entry name" value="NADP-dependent oxidoreductase domain"/>
    <property type="match status" value="1"/>
</dbReference>
<reference evidence="3 4" key="1">
    <citation type="submission" date="2016-12" db="EMBL/GenBank/DDBJ databases">
        <title>The draft genome sequence of Actinophytocola sp. 11-183.</title>
        <authorList>
            <person name="Wang W."/>
            <person name="Yuan L."/>
        </authorList>
    </citation>
    <scope>NUCLEOTIDE SEQUENCE [LARGE SCALE GENOMIC DNA]</scope>
    <source>
        <strain evidence="3 4">11-183</strain>
    </source>
</reference>
<feature type="domain" description="NADP-dependent oxidoreductase" evidence="2">
    <location>
        <begin position="16"/>
        <end position="321"/>
    </location>
</feature>